<gene>
    <name evidence="1" type="ORF">ABC969_10025</name>
</gene>
<organism evidence="1 2">
    <name type="scientific">Sphingomonas qilianensis</name>
    <dbReference type="NCBI Taxonomy" id="1736690"/>
    <lineage>
        <taxon>Bacteria</taxon>
        <taxon>Pseudomonadati</taxon>
        <taxon>Pseudomonadota</taxon>
        <taxon>Alphaproteobacteria</taxon>
        <taxon>Sphingomonadales</taxon>
        <taxon>Sphingomonadaceae</taxon>
        <taxon>Sphingomonas</taxon>
    </lineage>
</organism>
<keyword evidence="2" id="KW-1185">Reference proteome</keyword>
<name>A0ABU9XSE9_9SPHN</name>
<comment type="caution">
    <text evidence="1">The sequence shown here is derived from an EMBL/GenBank/DDBJ whole genome shotgun (WGS) entry which is preliminary data.</text>
</comment>
<reference evidence="1 2" key="1">
    <citation type="submission" date="2024-05" db="EMBL/GenBank/DDBJ databases">
        <authorList>
            <person name="Liu Q."/>
            <person name="Xin Y.-H."/>
        </authorList>
    </citation>
    <scope>NUCLEOTIDE SEQUENCE [LARGE SCALE GENOMIC DNA]</scope>
    <source>
        <strain evidence="1 2">CGMCC 1.15349</strain>
    </source>
</reference>
<dbReference type="RefSeq" id="WP_345864554.1">
    <property type="nucleotide sequence ID" value="NZ_JBDIMF010000003.1"/>
</dbReference>
<proteinExistence type="predicted"/>
<dbReference type="Proteomes" id="UP001404104">
    <property type="component" value="Unassembled WGS sequence"/>
</dbReference>
<protein>
    <submittedName>
        <fullName evidence="1">Uncharacterized protein</fullName>
    </submittedName>
</protein>
<dbReference type="EMBL" id="JBDIMF010000003">
    <property type="protein sequence ID" value="MEN2786755.1"/>
    <property type="molecule type" value="Genomic_DNA"/>
</dbReference>
<evidence type="ECO:0000313" key="2">
    <source>
        <dbReference type="Proteomes" id="UP001404104"/>
    </source>
</evidence>
<sequence length="174" mass="19698">MNYNPDVRRAAEIRALTATLAIAGQARWSIGRVGPVLDLPVANYLYVDRAQLLLIPTSSALPRAMAVADRAMRQARSDALIIRAVNGHPDKIELALGQWKLTENQWYMPMTLWHRSRRPLWLVPDPYHVAVRHECFELHDATMRSAAAPWAGLHEYREGLDQGAAWMSRVLAPR</sequence>
<accession>A0ABU9XSE9</accession>
<evidence type="ECO:0000313" key="1">
    <source>
        <dbReference type="EMBL" id="MEN2786755.1"/>
    </source>
</evidence>